<keyword evidence="2" id="KW-1185">Reference proteome</keyword>
<accession>A0A6A4K1N7</accession>
<dbReference type="Gene3D" id="1.10.238.20">
    <property type="entry name" value="Pheromone/general odorant binding protein domain"/>
    <property type="match status" value="1"/>
</dbReference>
<dbReference type="SUPFAM" id="SSF47565">
    <property type="entry name" value="Insect pheromone/odorant-binding proteins"/>
    <property type="match status" value="1"/>
</dbReference>
<name>A0A6A4K1N7_APOLU</name>
<protein>
    <submittedName>
        <fullName evidence="1">Uncharacterized protein</fullName>
    </submittedName>
</protein>
<dbReference type="InterPro" id="IPR036728">
    <property type="entry name" value="PBP_GOBP_sf"/>
</dbReference>
<dbReference type="AlphaFoldDB" id="A0A6A4K1N7"/>
<dbReference type="EMBL" id="WIXP02000003">
    <property type="protein sequence ID" value="KAF6213683.1"/>
    <property type="molecule type" value="Genomic_DNA"/>
</dbReference>
<proteinExistence type="predicted"/>
<organism evidence="1 2">
    <name type="scientific">Apolygus lucorum</name>
    <name type="common">Small green plant bug</name>
    <name type="synonym">Lygocoris lucorum</name>
    <dbReference type="NCBI Taxonomy" id="248454"/>
    <lineage>
        <taxon>Eukaryota</taxon>
        <taxon>Metazoa</taxon>
        <taxon>Ecdysozoa</taxon>
        <taxon>Arthropoda</taxon>
        <taxon>Hexapoda</taxon>
        <taxon>Insecta</taxon>
        <taxon>Pterygota</taxon>
        <taxon>Neoptera</taxon>
        <taxon>Paraneoptera</taxon>
        <taxon>Hemiptera</taxon>
        <taxon>Heteroptera</taxon>
        <taxon>Panheteroptera</taxon>
        <taxon>Cimicomorpha</taxon>
        <taxon>Miridae</taxon>
        <taxon>Mirini</taxon>
        <taxon>Apolygus</taxon>
    </lineage>
</organism>
<sequence length="177" mass="20792">MSTKLRSVGMILAIAITHVCAYQEQLKETIKQCQDGREVTDDEVEEFTKPLVPKNQEERCLVACVFKEYKVIIDGHFDPVNALNVAKMVYKDYPEKWKRIKDVIDHCGEDIPTHNDNECDLAGDIMNCEVKYLNSMPKGWRIRTHFEHIFKEHWNTTKEDVPFSISYNLQYVLLYFQ</sequence>
<dbReference type="Proteomes" id="UP000466442">
    <property type="component" value="Unassembled WGS sequence"/>
</dbReference>
<gene>
    <name evidence="1" type="ORF">GE061_011405</name>
</gene>
<dbReference type="CDD" id="cd23992">
    <property type="entry name" value="PBP_GOBP"/>
    <property type="match status" value="1"/>
</dbReference>
<comment type="caution">
    <text evidence="1">The sequence shown here is derived from an EMBL/GenBank/DDBJ whole genome shotgun (WGS) entry which is preliminary data.</text>
</comment>
<evidence type="ECO:0000313" key="1">
    <source>
        <dbReference type="EMBL" id="KAF6213683.1"/>
    </source>
</evidence>
<dbReference type="OrthoDB" id="6618046at2759"/>
<evidence type="ECO:0000313" key="2">
    <source>
        <dbReference type="Proteomes" id="UP000466442"/>
    </source>
</evidence>
<dbReference type="Pfam" id="PF01395">
    <property type="entry name" value="PBP_GOBP"/>
    <property type="match status" value="1"/>
</dbReference>
<dbReference type="InterPro" id="IPR006170">
    <property type="entry name" value="PBP/GOBP"/>
</dbReference>
<dbReference type="GO" id="GO:0005549">
    <property type="term" value="F:odorant binding"/>
    <property type="evidence" value="ECO:0007669"/>
    <property type="project" value="InterPro"/>
</dbReference>
<reference evidence="1" key="1">
    <citation type="journal article" date="2021" name="Mol. Ecol. Resour.">
        <title>Apolygus lucorum genome provides insights into omnivorousness and mesophyll feeding.</title>
        <authorList>
            <person name="Liu Y."/>
            <person name="Liu H."/>
            <person name="Wang H."/>
            <person name="Huang T."/>
            <person name="Liu B."/>
            <person name="Yang B."/>
            <person name="Yin L."/>
            <person name="Li B."/>
            <person name="Zhang Y."/>
            <person name="Zhang S."/>
            <person name="Jiang F."/>
            <person name="Zhang X."/>
            <person name="Ren Y."/>
            <person name="Wang B."/>
            <person name="Wang S."/>
            <person name="Lu Y."/>
            <person name="Wu K."/>
            <person name="Fan W."/>
            <person name="Wang G."/>
        </authorList>
    </citation>
    <scope>NUCLEOTIDE SEQUENCE</scope>
    <source>
        <strain evidence="1">12Hb</strain>
    </source>
</reference>